<sequence length="180" mass="20215">MKVSNPLTIIAIFAGVAETLATVALVKLPLEIQAIFVYFVMAFPMAIVLLFFFVLYFKNIVLYAPSDFDDQNHYLQANNLKEKVDHQMDEIFASINQRGAKLSQEDLERAKSELAKTITKETMPARMMDILDTIGKGSYSARGIASELGLAPSTVITYLMRLEKDGLVEKDSSNIWKLRT</sequence>
<evidence type="ECO:0000259" key="2">
    <source>
        <dbReference type="Pfam" id="PF01022"/>
    </source>
</evidence>
<evidence type="ECO:0000256" key="1">
    <source>
        <dbReference type="SAM" id="Phobius"/>
    </source>
</evidence>
<dbReference type="Proteomes" id="UP000597206">
    <property type="component" value="Unassembled WGS sequence"/>
</dbReference>
<dbReference type="Gene3D" id="1.10.10.10">
    <property type="entry name" value="Winged helix-like DNA-binding domain superfamily/Winged helix DNA-binding domain"/>
    <property type="match status" value="1"/>
</dbReference>
<organism evidence="3 4">
    <name type="scientific">Vibrio nitrifigilis</name>
    <dbReference type="NCBI Taxonomy" id="2789781"/>
    <lineage>
        <taxon>Bacteria</taxon>
        <taxon>Pseudomonadati</taxon>
        <taxon>Pseudomonadota</taxon>
        <taxon>Gammaproteobacteria</taxon>
        <taxon>Vibrionales</taxon>
        <taxon>Vibrionaceae</taxon>
        <taxon>Vibrio</taxon>
    </lineage>
</organism>
<keyword evidence="1" id="KW-1133">Transmembrane helix</keyword>
<evidence type="ECO:0000313" key="4">
    <source>
        <dbReference type="Proteomes" id="UP000597206"/>
    </source>
</evidence>
<dbReference type="SUPFAM" id="SSF46785">
    <property type="entry name" value="Winged helix' DNA-binding domain"/>
    <property type="match status" value="1"/>
</dbReference>
<comment type="caution">
    <text evidence="3">The sequence shown here is derived from an EMBL/GenBank/DDBJ whole genome shotgun (WGS) entry which is preliminary data.</text>
</comment>
<keyword evidence="4" id="KW-1185">Reference proteome</keyword>
<protein>
    <submittedName>
        <fullName evidence="3">Winged helix-turn-helix transcriptional regulator</fullName>
    </submittedName>
</protein>
<dbReference type="EMBL" id="JADPMR010000001">
    <property type="protein sequence ID" value="MBF9000548.1"/>
    <property type="molecule type" value="Genomic_DNA"/>
</dbReference>
<dbReference type="CDD" id="cd00090">
    <property type="entry name" value="HTH_ARSR"/>
    <property type="match status" value="1"/>
</dbReference>
<dbReference type="InterPro" id="IPR001845">
    <property type="entry name" value="HTH_ArsR_DNA-bd_dom"/>
</dbReference>
<dbReference type="Pfam" id="PF01022">
    <property type="entry name" value="HTH_5"/>
    <property type="match status" value="1"/>
</dbReference>
<dbReference type="InterPro" id="IPR011991">
    <property type="entry name" value="ArsR-like_HTH"/>
</dbReference>
<proteinExistence type="predicted"/>
<dbReference type="InterPro" id="IPR036388">
    <property type="entry name" value="WH-like_DNA-bd_sf"/>
</dbReference>
<keyword evidence="1" id="KW-0812">Transmembrane</keyword>
<name>A0ABS0GE75_9VIBR</name>
<feature type="transmembrane region" description="Helical" evidence="1">
    <location>
        <begin position="32"/>
        <end position="57"/>
    </location>
</feature>
<accession>A0ABS0GE75</accession>
<reference evidence="3 4" key="1">
    <citation type="submission" date="2020-11" db="EMBL/GenBank/DDBJ databases">
        <title>Vibrio nitrifigilis sp. nov., a marine nitrogen-fixing bacterium isolated from the lagoon sediment of an islet inside an atoll.</title>
        <authorList>
            <person name="Wang L.-T."/>
            <person name="Shieh W.Y."/>
        </authorList>
    </citation>
    <scope>NUCLEOTIDE SEQUENCE [LARGE SCALE GENOMIC DNA]</scope>
    <source>
        <strain evidence="3 4">NFV-1</strain>
    </source>
</reference>
<keyword evidence="1" id="KW-0472">Membrane</keyword>
<evidence type="ECO:0000313" key="3">
    <source>
        <dbReference type="EMBL" id="MBF9000548.1"/>
    </source>
</evidence>
<gene>
    <name evidence="3" type="ORF">I1A42_08240</name>
</gene>
<feature type="domain" description="HTH arsR-type" evidence="2">
    <location>
        <begin position="129"/>
        <end position="170"/>
    </location>
</feature>
<feature type="transmembrane region" description="Helical" evidence="1">
    <location>
        <begin position="7"/>
        <end position="26"/>
    </location>
</feature>
<dbReference type="RefSeq" id="WP_196123186.1">
    <property type="nucleotide sequence ID" value="NZ_JADPMR010000001.1"/>
</dbReference>
<dbReference type="InterPro" id="IPR036390">
    <property type="entry name" value="WH_DNA-bd_sf"/>
</dbReference>